<proteinExistence type="predicted"/>
<gene>
    <name evidence="1" type="ORF">CTEN210_13848</name>
</gene>
<reference evidence="1 2" key="1">
    <citation type="journal article" date="2021" name="Sci. Rep.">
        <title>The genome of the diatom Chaetoceros tenuissimus carries an ancient integrated fragment of an extant virus.</title>
        <authorList>
            <person name="Hongo Y."/>
            <person name="Kimura K."/>
            <person name="Takaki Y."/>
            <person name="Yoshida Y."/>
            <person name="Baba S."/>
            <person name="Kobayashi G."/>
            <person name="Nagasaki K."/>
            <person name="Hano T."/>
            <person name="Tomaru Y."/>
        </authorList>
    </citation>
    <scope>NUCLEOTIDE SEQUENCE [LARGE SCALE GENOMIC DNA]</scope>
    <source>
        <strain evidence="1 2">NIES-3715</strain>
    </source>
</reference>
<comment type="caution">
    <text evidence="1">The sequence shown here is derived from an EMBL/GenBank/DDBJ whole genome shotgun (WGS) entry which is preliminary data.</text>
</comment>
<sequence length="361" mass="40832">MNISKAYIVAFFIISQHSQHVLGFGCSKDRHSSLTTDIIICQPSCRNEKAIIKSGGRNEIIESSSETRRNVLKKLGLFISSIPVGIQPGMARADDDSTLPNIGMKKSSPKKPFAPASALLPAARVKYTVEESIRLLEELETFGTDKKPLDDVIMDLNKLIGVNSYMSPLSGNESKKNKAAPIDEELMKPSKAKLYQETYNDKLKDISPIDVPYALLTKAGDYRQFDQLQKRQRKLEKLNPIREAFNYYTRQLQFDTEYYVLNASAEDKKKMIRNDALPDIKSVIVSDLDLRDLIRNQVLDAYDDVKFGLEYQVNNYKTGKSDFDGNELKATLMRAKNEIDRWFSFIDSSDVNAAMETVGNE</sequence>
<name>A0AAD3D3S9_9STRA</name>
<dbReference type="AlphaFoldDB" id="A0AAD3D3S9"/>
<dbReference type="Proteomes" id="UP001054902">
    <property type="component" value="Unassembled WGS sequence"/>
</dbReference>
<dbReference type="PROSITE" id="PS51257">
    <property type="entry name" value="PROKAR_LIPOPROTEIN"/>
    <property type="match status" value="1"/>
</dbReference>
<evidence type="ECO:0000313" key="1">
    <source>
        <dbReference type="EMBL" id="GFH57372.1"/>
    </source>
</evidence>
<dbReference type="EMBL" id="BLLK01000058">
    <property type="protein sequence ID" value="GFH57372.1"/>
    <property type="molecule type" value="Genomic_DNA"/>
</dbReference>
<evidence type="ECO:0000313" key="2">
    <source>
        <dbReference type="Proteomes" id="UP001054902"/>
    </source>
</evidence>
<accession>A0AAD3D3S9</accession>
<organism evidence="1 2">
    <name type="scientific">Chaetoceros tenuissimus</name>
    <dbReference type="NCBI Taxonomy" id="426638"/>
    <lineage>
        <taxon>Eukaryota</taxon>
        <taxon>Sar</taxon>
        <taxon>Stramenopiles</taxon>
        <taxon>Ochrophyta</taxon>
        <taxon>Bacillariophyta</taxon>
        <taxon>Coscinodiscophyceae</taxon>
        <taxon>Chaetocerotophycidae</taxon>
        <taxon>Chaetocerotales</taxon>
        <taxon>Chaetocerotaceae</taxon>
        <taxon>Chaetoceros</taxon>
    </lineage>
</organism>
<protein>
    <submittedName>
        <fullName evidence="1">Uncharacterized protein</fullName>
    </submittedName>
</protein>
<keyword evidence="2" id="KW-1185">Reference proteome</keyword>